<feature type="transmembrane region" description="Helical" evidence="1">
    <location>
        <begin position="282"/>
        <end position="303"/>
    </location>
</feature>
<dbReference type="OrthoDB" id="3231291at2"/>
<comment type="caution">
    <text evidence="2">The sequence shown here is derived from an EMBL/GenBank/DDBJ whole genome shotgun (WGS) entry which is preliminary data.</text>
</comment>
<keyword evidence="3" id="KW-1185">Reference proteome</keyword>
<sequence length="310" mass="32583">MNTMNTTSAMNQRNTYAASRSVNRHARLTFGGSLKAELIKLWSLNSTKWLLGITIAVTVSMAALSVWAVTLLASIDPTTAEVAAEPQPLAASDMWSMLAASGSASALVVAIFGVMAITSEYTTSSVQSSLVANPRRGMFYTSKSLAVALFTLLASVVGILLAWGVMTAMTGGYEVTALAGDERRIVPVVLVGFPVAMMLVALLAQGLGGLTRSTVGGVCAVVGLLMILSSVVSIVSLASSRFSWLGSVAYCLPDSALNNFLTAGIRDSVSAAIPQDYWVPQWWQSGLILLAWTVVAWGAGLLVTRRADVK</sequence>
<evidence type="ECO:0000313" key="3">
    <source>
        <dbReference type="Proteomes" id="UP000216352"/>
    </source>
</evidence>
<name>A0A261FRT2_9BIFI</name>
<keyword evidence="1" id="KW-0812">Transmembrane</keyword>
<dbReference type="AlphaFoldDB" id="A0A261FRT2"/>
<accession>A0A261FRT2</accession>
<feature type="transmembrane region" description="Helical" evidence="1">
    <location>
        <begin position="215"/>
        <end position="238"/>
    </location>
</feature>
<dbReference type="STRING" id="1603886.GCA_001895165_00722"/>
<keyword evidence="1" id="KW-1133">Transmembrane helix</keyword>
<dbReference type="Proteomes" id="UP000216352">
    <property type="component" value="Unassembled WGS sequence"/>
</dbReference>
<feature type="transmembrane region" description="Helical" evidence="1">
    <location>
        <begin position="49"/>
        <end position="75"/>
    </location>
</feature>
<evidence type="ECO:0000256" key="1">
    <source>
        <dbReference type="SAM" id="Phobius"/>
    </source>
</evidence>
<keyword evidence="1" id="KW-0472">Membrane</keyword>
<reference evidence="2 3" key="1">
    <citation type="journal article" date="2017" name="BMC Genomics">
        <title>Comparative genomic and phylogenomic analyses of the Bifidobacteriaceae family.</title>
        <authorList>
            <person name="Lugli G.A."/>
            <person name="Milani C."/>
            <person name="Turroni F."/>
            <person name="Duranti S."/>
            <person name="Mancabelli L."/>
            <person name="Mangifesta M."/>
            <person name="Ferrario C."/>
            <person name="Modesto M."/>
            <person name="Mattarelli P."/>
            <person name="Jiri K."/>
            <person name="van Sinderen D."/>
            <person name="Ventura M."/>
        </authorList>
    </citation>
    <scope>NUCLEOTIDE SEQUENCE [LARGE SCALE GENOMIC DNA]</scope>
    <source>
        <strain evidence="2 3">DSM 28807</strain>
    </source>
</reference>
<organism evidence="2 3">
    <name type="scientific">Bifidobacterium lemurum</name>
    <dbReference type="NCBI Taxonomy" id="1603886"/>
    <lineage>
        <taxon>Bacteria</taxon>
        <taxon>Bacillati</taxon>
        <taxon>Actinomycetota</taxon>
        <taxon>Actinomycetes</taxon>
        <taxon>Bifidobacteriales</taxon>
        <taxon>Bifidobacteriaceae</taxon>
        <taxon>Bifidobacterium</taxon>
    </lineage>
</organism>
<gene>
    <name evidence="2" type="ORF">BLEM_1209</name>
</gene>
<proteinExistence type="predicted"/>
<feature type="transmembrane region" description="Helical" evidence="1">
    <location>
        <begin position="95"/>
        <end position="117"/>
    </location>
</feature>
<dbReference type="RefSeq" id="WP_143147964.1">
    <property type="nucleotide sequence ID" value="NZ_BDIS01000011.1"/>
</dbReference>
<evidence type="ECO:0000313" key="2">
    <source>
        <dbReference type="EMBL" id="OZG61900.1"/>
    </source>
</evidence>
<dbReference type="EMBL" id="MWWX01000007">
    <property type="protein sequence ID" value="OZG61900.1"/>
    <property type="molecule type" value="Genomic_DNA"/>
</dbReference>
<protein>
    <submittedName>
        <fullName evidence="2">Permease of ABC transporter system</fullName>
    </submittedName>
</protein>
<feature type="transmembrane region" description="Helical" evidence="1">
    <location>
        <begin position="145"/>
        <end position="165"/>
    </location>
</feature>
<feature type="transmembrane region" description="Helical" evidence="1">
    <location>
        <begin position="185"/>
        <end position="203"/>
    </location>
</feature>